<dbReference type="InterPro" id="IPR029178">
    <property type="entry name" value="Ecm11_C"/>
</dbReference>
<accession>A0A5E8B449</accession>
<evidence type="ECO:0000259" key="2">
    <source>
        <dbReference type="Pfam" id="PF15463"/>
    </source>
</evidence>
<protein>
    <recommendedName>
        <fullName evidence="2">Extracellular mutant protein 11 C-terminal domain-containing protein</fullName>
    </recommendedName>
</protein>
<dbReference type="GeneID" id="43578910"/>
<dbReference type="Pfam" id="PF15463">
    <property type="entry name" value="ECM11"/>
    <property type="match status" value="1"/>
</dbReference>
<name>A0A5E8B449_9ASCO</name>
<feature type="region of interest" description="Disordered" evidence="1">
    <location>
        <begin position="477"/>
        <end position="507"/>
    </location>
</feature>
<proteinExistence type="predicted"/>
<dbReference type="Proteomes" id="UP000398389">
    <property type="component" value="Unassembled WGS sequence"/>
</dbReference>
<feature type="region of interest" description="Disordered" evidence="1">
    <location>
        <begin position="267"/>
        <end position="287"/>
    </location>
</feature>
<feature type="compositionally biased region" description="Acidic residues" evidence="1">
    <location>
        <begin position="61"/>
        <end position="71"/>
    </location>
</feature>
<feature type="domain" description="Extracellular mutant protein 11 C-terminal" evidence="2">
    <location>
        <begin position="353"/>
        <end position="471"/>
    </location>
</feature>
<feature type="region of interest" description="Disordered" evidence="1">
    <location>
        <begin position="57"/>
        <end position="79"/>
    </location>
</feature>
<evidence type="ECO:0000313" key="3">
    <source>
        <dbReference type="EMBL" id="VVT43660.1"/>
    </source>
</evidence>
<dbReference type="EMBL" id="CABVLU010000001">
    <property type="protein sequence ID" value="VVT43660.1"/>
    <property type="molecule type" value="Genomic_DNA"/>
</dbReference>
<dbReference type="RefSeq" id="XP_031850701.1">
    <property type="nucleotide sequence ID" value="XM_031994810.1"/>
</dbReference>
<feature type="region of interest" description="Disordered" evidence="1">
    <location>
        <begin position="191"/>
        <end position="228"/>
    </location>
</feature>
<reference evidence="3 4" key="1">
    <citation type="submission" date="2019-09" db="EMBL/GenBank/DDBJ databases">
        <authorList>
            <person name="Brejova B."/>
        </authorList>
    </citation>
    <scope>NUCLEOTIDE SEQUENCE [LARGE SCALE GENOMIC DNA]</scope>
</reference>
<sequence length="629" mass="69476">MNESFSQVTIKEENLSEDESSISIENNISNSLGCQNDLNQSSGNIRDILRNLKKVVTEQEPSIEEDEEDDSHDITNDSPEDLSYFFLENQEDNNEEDSENSREINLKGDSRTTVLGMSVFKEKLLQGPYKNKSYLSRGLDGSEKEIDGDNLKALSSTPKYHNGTSGNVKAIDPNSFYYKYYYGQNSRLNTPDISDPLSLPGTPVSGRSSTSHGPMSKRDQNGPFSKFVNPENRLKAVSSFYGFGQATNNMTKRAPERFNDRLTSKKFKASVQKSNNNESDPDDSTFENNSFSSVLKIGRPGTSTGNTSGITSISDFARGIPSMQYGNRLAGLMRELETLSPYPMSTYYDSYYQKGNDNTYNHENTVNVPKTLGAKEVEAKEIEASNNDSGYKLNVEAKYASMTVDEWEAQGEILVERVSKLLQKVIAFRRKKAQLVKTLDDIVDGKANELMAQEKELKGSLSRFGNKASEMVHALEDFTQPSKSSKDIENSENVVSTESNGASKEDNKICSAEPQNSNNITINQESLLTSFEGSIIVSNCGPSMVNSKPDSAGKTVEAILEGQSGGNVATTNEPNNEKDVEGNMKSVETSEKLNQEIVGSTDNNDFSISKPALEKDEGLLEPENLLNFM</sequence>
<feature type="compositionally biased region" description="Polar residues" evidence="1">
    <location>
        <begin position="491"/>
        <end position="502"/>
    </location>
</feature>
<feature type="region of interest" description="Disordered" evidence="1">
    <location>
        <begin position="1"/>
        <end position="22"/>
    </location>
</feature>
<evidence type="ECO:0000256" key="1">
    <source>
        <dbReference type="SAM" id="MobiDB-lite"/>
    </source>
</evidence>
<organism evidence="3 4">
    <name type="scientific">Magnusiomyces paraingens</name>
    <dbReference type="NCBI Taxonomy" id="2606893"/>
    <lineage>
        <taxon>Eukaryota</taxon>
        <taxon>Fungi</taxon>
        <taxon>Dikarya</taxon>
        <taxon>Ascomycota</taxon>
        <taxon>Saccharomycotina</taxon>
        <taxon>Dipodascomycetes</taxon>
        <taxon>Dipodascales</taxon>
        <taxon>Dipodascaceae</taxon>
        <taxon>Magnusiomyces</taxon>
    </lineage>
</organism>
<gene>
    <name evidence="3" type="ORF">SAPINGB_P000086</name>
</gene>
<evidence type="ECO:0000313" key="4">
    <source>
        <dbReference type="Proteomes" id="UP000398389"/>
    </source>
</evidence>
<keyword evidence="4" id="KW-1185">Reference proteome</keyword>
<dbReference type="AlphaFoldDB" id="A0A5E8B449"/>